<evidence type="ECO:0000313" key="1">
    <source>
        <dbReference type="EMBL" id="KAI4329956.1"/>
    </source>
</evidence>
<protein>
    <submittedName>
        <fullName evidence="1">Uncharacterized protein</fullName>
    </submittedName>
</protein>
<organism evidence="1 2">
    <name type="scientific">Melastoma candidum</name>
    <dbReference type="NCBI Taxonomy" id="119954"/>
    <lineage>
        <taxon>Eukaryota</taxon>
        <taxon>Viridiplantae</taxon>
        <taxon>Streptophyta</taxon>
        <taxon>Embryophyta</taxon>
        <taxon>Tracheophyta</taxon>
        <taxon>Spermatophyta</taxon>
        <taxon>Magnoliopsida</taxon>
        <taxon>eudicotyledons</taxon>
        <taxon>Gunneridae</taxon>
        <taxon>Pentapetalae</taxon>
        <taxon>rosids</taxon>
        <taxon>malvids</taxon>
        <taxon>Myrtales</taxon>
        <taxon>Melastomataceae</taxon>
        <taxon>Melastomatoideae</taxon>
        <taxon>Melastomateae</taxon>
        <taxon>Melastoma</taxon>
    </lineage>
</organism>
<name>A0ACB9N4W3_9MYRT</name>
<proteinExistence type="predicted"/>
<comment type="caution">
    <text evidence="1">The sequence shown here is derived from an EMBL/GenBank/DDBJ whole genome shotgun (WGS) entry which is preliminary data.</text>
</comment>
<gene>
    <name evidence="1" type="ORF">MLD38_028278</name>
</gene>
<sequence>MISVETGMDSHDKKMPDVVVLNSGHEMPVIALGTAAQSLPPRDVLASILVDAMEVGYRHFDTASLYGSESSLGDAVREALRRGIVASRDELFITTKLWCTDADAPLVLPALKESLKRLGMVYVDLYLIHWPVRVVHGTEGFDYQGKLLPFDISGTWAAMEECSRLGLAKSIGMSNFSSRKISQILDSCTIPPAINQVEMNVVWQQTKLREFCKEKGIHVSAWSPLGANGAAWGSLAVMESAVLKEIADRRGLTVPQVALKWVLEQGAVVIVKSFNKERMKENLKIFGWKLTERELEKIKGIPQRRGFSGEIFIDPVNGPYKSVEELFDEDS</sequence>
<evidence type="ECO:0000313" key="2">
    <source>
        <dbReference type="Proteomes" id="UP001057402"/>
    </source>
</evidence>
<dbReference type="Proteomes" id="UP001057402">
    <property type="component" value="Chromosome 8"/>
</dbReference>
<reference evidence="2" key="1">
    <citation type="journal article" date="2023" name="Front. Plant Sci.">
        <title>Chromosomal-level genome assembly of Melastoma candidum provides insights into trichome evolution.</title>
        <authorList>
            <person name="Zhong Y."/>
            <person name="Wu W."/>
            <person name="Sun C."/>
            <person name="Zou P."/>
            <person name="Liu Y."/>
            <person name="Dai S."/>
            <person name="Zhou R."/>
        </authorList>
    </citation>
    <scope>NUCLEOTIDE SEQUENCE [LARGE SCALE GENOMIC DNA]</scope>
</reference>
<keyword evidence="2" id="KW-1185">Reference proteome</keyword>
<dbReference type="EMBL" id="CM042887">
    <property type="protein sequence ID" value="KAI4329956.1"/>
    <property type="molecule type" value="Genomic_DNA"/>
</dbReference>
<accession>A0ACB9N4W3</accession>